<dbReference type="EMBL" id="CAJHUC010001520">
    <property type="protein sequence ID" value="CAD7701384.1"/>
    <property type="molecule type" value="Genomic_DNA"/>
</dbReference>
<proteinExistence type="inferred from homology"/>
<feature type="domain" description="Nitric oxide synthase-interacting protein zinc-finger" evidence="7">
    <location>
        <begin position="18"/>
        <end position="80"/>
    </location>
</feature>
<gene>
    <name evidence="8" type="ORF">OSTQU699_LOCUS6743</name>
</gene>
<dbReference type="Gene3D" id="3.30.40.10">
    <property type="entry name" value="Zinc/RING finger domain, C3HC4 (zinc finger)"/>
    <property type="match status" value="1"/>
</dbReference>
<comment type="caution">
    <text evidence="8">The sequence shown here is derived from an EMBL/GenBank/DDBJ whole genome shotgun (WGS) entry which is preliminary data.</text>
</comment>
<dbReference type="GO" id="GO:0061630">
    <property type="term" value="F:ubiquitin protein ligase activity"/>
    <property type="evidence" value="ECO:0007669"/>
    <property type="project" value="InterPro"/>
</dbReference>
<dbReference type="SUPFAM" id="SSF57850">
    <property type="entry name" value="RING/U-box"/>
    <property type="match status" value="1"/>
</dbReference>
<evidence type="ECO:0000256" key="1">
    <source>
        <dbReference type="ARBA" id="ARBA00004123"/>
    </source>
</evidence>
<evidence type="ECO:0000256" key="4">
    <source>
        <dbReference type="PIRNR" id="PIRNR023577"/>
    </source>
</evidence>
<dbReference type="Pfam" id="PF15906">
    <property type="entry name" value="zf-NOSIP"/>
    <property type="match status" value="1"/>
</dbReference>
<evidence type="ECO:0000256" key="5">
    <source>
        <dbReference type="SAM" id="Coils"/>
    </source>
</evidence>
<evidence type="ECO:0000256" key="6">
    <source>
        <dbReference type="SAM" id="MobiDB-lite"/>
    </source>
</evidence>
<feature type="coiled-coil region" evidence="5">
    <location>
        <begin position="73"/>
        <end position="112"/>
    </location>
</feature>
<dbReference type="Proteomes" id="UP000708148">
    <property type="component" value="Unassembled WGS sequence"/>
</dbReference>
<keyword evidence="3 4" id="KW-0539">Nucleus</keyword>
<evidence type="ECO:0000256" key="3">
    <source>
        <dbReference type="ARBA" id="ARBA00023242"/>
    </source>
</evidence>
<comment type="subcellular location">
    <subcellularLocation>
        <location evidence="1 4">Nucleus</location>
    </subcellularLocation>
</comment>
<dbReference type="AlphaFoldDB" id="A0A8S1J1L2"/>
<protein>
    <recommendedName>
        <fullName evidence="7">Nitric oxide synthase-interacting protein zinc-finger domain-containing protein</fullName>
    </recommendedName>
</protein>
<evidence type="ECO:0000313" key="8">
    <source>
        <dbReference type="EMBL" id="CAD7701384.1"/>
    </source>
</evidence>
<feature type="region of interest" description="Disordered" evidence="6">
    <location>
        <begin position="300"/>
        <end position="320"/>
    </location>
</feature>
<dbReference type="OrthoDB" id="116827at2759"/>
<dbReference type="PANTHER" id="PTHR13063">
    <property type="entry name" value="ENOS INTERACTING PROTEIN"/>
    <property type="match status" value="1"/>
</dbReference>
<keyword evidence="9" id="KW-1185">Reference proteome</keyword>
<dbReference type="InterPro" id="IPR013083">
    <property type="entry name" value="Znf_RING/FYVE/PHD"/>
</dbReference>
<evidence type="ECO:0000313" key="9">
    <source>
        <dbReference type="Proteomes" id="UP000708148"/>
    </source>
</evidence>
<dbReference type="InterPro" id="IPR031790">
    <property type="entry name" value="Znf-NOSIP"/>
</dbReference>
<evidence type="ECO:0000259" key="7">
    <source>
        <dbReference type="Pfam" id="PF15906"/>
    </source>
</evidence>
<keyword evidence="5" id="KW-0175">Coiled coil</keyword>
<name>A0A8S1J1L2_9CHLO</name>
<evidence type="ECO:0000256" key="2">
    <source>
        <dbReference type="ARBA" id="ARBA00008126"/>
    </source>
</evidence>
<dbReference type="GO" id="GO:0005634">
    <property type="term" value="C:nucleus"/>
    <property type="evidence" value="ECO:0007669"/>
    <property type="project" value="UniProtKB-SubCell"/>
</dbReference>
<comment type="similarity">
    <text evidence="2 4">Belongs to the NOSIP family.</text>
</comment>
<sequence>MGRGGQRHSKNAGVMGSEALTYSEKRKLGYGTVTERLGKDSQGNFDDCALTLQPAKDPVCTPDGIVYSREAILENLLEQRKANKRKLAAWEAQQAEEQRQADEKARLQAEARLVSFDRQNHMGASDSTVNKLQSAFKQTADHMHDDKMAKSVVSIQENKERMKELKSFWHPSQTPQARGALNKPSMDTLCPGTGRKLRLKDLIQLNFTRAPPEDGGRYMDPVTRTTFTNTSKLVVLKPGGVVMLQETYEKCVKPDGKYEGKEVTKKDVIQLRHGGTGFCARDEGKVEAKRHCPLGPGNGLADLRGQHQGPRSHGGLQFWN</sequence>
<organism evidence="8 9">
    <name type="scientific">Ostreobium quekettii</name>
    <dbReference type="NCBI Taxonomy" id="121088"/>
    <lineage>
        <taxon>Eukaryota</taxon>
        <taxon>Viridiplantae</taxon>
        <taxon>Chlorophyta</taxon>
        <taxon>core chlorophytes</taxon>
        <taxon>Ulvophyceae</taxon>
        <taxon>TCBD clade</taxon>
        <taxon>Bryopsidales</taxon>
        <taxon>Ostreobineae</taxon>
        <taxon>Ostreobiaceae</taxon>
        <taxon>Ostreobium</taxon>
    </lineage>
</organism>
<dbReference type="InterPro" id="IPR016818">
    <property type="entry name" value="NOSIP"/>
</dbReference>
<dbReference type="CDD" id="cd16661">
    <property type="entry name" value="RING-Ubox1_NOSIP"/>
    <property type="match status" value="1"/>
</dbReference>
<dbReference type="PANTHER" id="PTHR13063:SF10">
    <property type="entry name" value="NITRIC OXIDE SYNTHASE-INTERACTING PROTEIN"/>
    <property type="match status" value="1"/>
</dbReference>
<dbReference type="PIRSF" id="PIRSF023577">
    <property type="entry name" value="ENOS_interacting"/>
    <property type="match status" value="1"/>
</dbReference>
<accession>A0A8S1J1L2</accession>
<reference evidence="8" key="1">
    <citation type="submission" date="2020-12" db="EMBL/GenBank/DDBJ databases">
        <authorList>
            <person name="Iha C."/>
        </authorList>
    </citation>
    <scope>NUCLEOTIDE SEQUENCE</scope>
</reference>